<keyword evidence="2" id="KW-1185">Reference proteome</keyword>
<accession>A0A846MZ81</accession>
<comment type="caution">
    <text evidence="1">The sequence shown here is derived from an EMBL/GenBank/DDBJ whole genome shotgun (WGS) entry which is preliminary data.</text>
</comment>
<name>A0A846MZ81_9PROT</name>
<evidence type="ECO:0000313" key="1">
    <source>
        <dbReference type="EMBL" id="NIK88260.1"/>
    </source>
</evidence>
<dbReference type="Proteomes" id="UP000570514">
    <property type="component" value="Unassembled WGS sequence"/>
</dbReference>
<dbReference type="RefSeq" id="WP_167082451.1">
    <property type="nucleotide sequence ID" value="NZ_BAAADC010000001.1"/>
</dbReference>
<gene>
    <name evidence="1" type="ORF">FHS83_001578</name>
</gene>
<sequence>MAKQIHYEIFRRRGAAGSWSLVEVREEREDALKFAQSLINGDAVGVKVIKETFNEETGDYLSLKVFEHGEVKAKTRGLHEDVPSSPCFKVDDLYSYHARKTIAQVLPDFLSRYKVTVTELGHRADLLERLEATGTALQHAIQRVAVAQAASGENQLTKIIRGLHELTTQAMHRVYRDHEKGRFVETMPGGFLPLAEKLAETPEGTYLLNGSLAYYLAKDAKGWDDKVARLMQLMAEAEGETPGAKLLFACVDNLISEVLNGAAGLREVIGDKETHGTALMALVKLFLGREPDESEGREGLVALTRQFGADRLPNARIAIAQRILTEIRSFKRLCPNSLEDEFKTLRQIANLLVRGIGKYLSHEDLISAFVLRSQRLITAETLAPYLTGIPPDTKLERILFVEENIIGAENKRRLADFVAPVITGSGFEEYYQNSKLPPVQRLQQLGALQDRVKRSGLQENQRAEIAEVLDKIAANVEAKNRIFESIDKKPVSGVEKTQLILKLMTAGTFTTPRMTTKARQMLASYIGQPGFLTGYIAQAPDREEAVSGLLDSLSKAGLSQATLKTIAA</sequence>
<protein>
    <submittedName>
        <fullName evidence="1">Uncharacterized protein</fullName>
    </submittedName>
</protein>
<dbReference type="AlphaFoldDB" id="A0A846MZ81"/>
<dbReference type="EMBL" id="JAASRM010000001">
    <property type="protein sequence ID" value="NIK88260.1"/>
    <property type="molecule type" value="Genomic_DNA"/>
</dbReference>
<proteinExistence type="predicted"/>
<organism evidence="1 2">
    <name type="scientific">Rhizomicrobium palustre</name>
    <dbReference type="NCBI Taxonomy" id="189966"/>
    <lineage>
        <taxon>Bacteria</taxon>
        <taxon>Pseudomonadati</taxon>
        <taxon>Pseudomonadota</taxon>
        <taxon>Alphaproteobacteria</taxon>
        <taxon>Micropepsales</taxon>
        <taxon>Micropepsaceae</taxon>
        <taxon>Rhizomicrobium</taxon>
    </lineage>
</organism>
<reference evidence="1 2" key="1">
    <citation type="submission" date="2020-03" db="EMBL/GenBank/DDBJ databases">
        <title>Genomic Encyclopedia of Type Strains, Phase IV (KMG-IV): sequencing the most valuable type-strain genomes for metagenomic binning, comparative biology and taxonomic classification.</title>
        <authorList>
            <person name="Goeker M."/>
        </authorList>
    </citation>
    <scope>NUCLEOTIDE SEQUENCE [LARGE SCALE GENOMIC DNA]</scope>
    <source>
        <strain evidence="1 2">DSM 19867</strain>
    </source>
</reference>
<evidence type="ECO:0000313" key="2">
    <source>
        <dbReference type="Proteomes" id="UP000570514"/>
    </source>
</evidence>